<organism evidence="1 2">
    <name type="scientific">Ephemerocybe angulata</name>
    <dbReference type="NCBI Taxonomy" id="980116"/>
    <lineage>
        <taxon>Eukaryota</taxon>
        <taxon>Fungi</taxon>
        <taxon>Dikarya</taxon>
        <taxon>Basidiomycota</taxon>
        <taxon>Agaricomycotina</taxon>
        <taxon>Agaricomycetes</taxon>
        <taxon>Agaricomycetidae</taxon>
        <taxon>Agaricales</taxon>
        <taxon>Agaricineae</taxon>
        <taxon>Psathyrellaceae</taxon>
        <taxon>Ephemerocybe</taxon>
    </lineage>
</organism>
<dbReference type="AlphaFoldDB" id="A0A8H6IF64"/>
<keyword evidence="2" id="KW-1185">Reference proteome</keyword>
<comment type="caution">
    <text evidence="1">The sequence shown here is derived from an EMBL/GenBank/DDBJ whole genome shotgun (WGS) entry which is preliminary data.</text>
</comment>
<sequence>MAMNFILGVGMTVHDERLHPPWAFRGLLRLFLEERGGDFDAIMSIASDKRDPFDQVQPKYHGNWWLAFTPTGPKDIPDYSPLAIVKYWEKSKGLTKGVTFPRYTALNLSELTEDEFTHAFASAADALRFIESEISNTYNHLVSLSGSMDALKDLSSRIMKLESDRAYKLKLAEAQLQ</sequence>
<name>A0A8H6IF64_9AGAR</name>
<accession>A0A8H6IF64</accession>
<protein>
    <submittedName>
        <fullName evidence="1">Uncharacterized protein</fullName>
    </submittedName>
</protein>
<gene>
    <name evidence="1" type="ORF">DFP72DRAFT_1060504</name>
</gene>
<evidence type="ECO:0000313" key="1">
    <source>
        <dbReference type="EMBL" id="KAF6763334.1"/>
    </source>
</evidence>
<evidence type="ECO:0000313" key="2">
    <source>
        <dbReference type="Proteomes" id="UP000521943"/>
    </source>
</evidence>
<proteinExistence type="predicted"/>
<reference evidence="1 2" key="1">
    <citation type="submission" date="2020-07" db="EMBL/GenBank/DDBJ databases">
        <title>Comparative genomics of pyrophilous fungi reveals a link between fire events and developmental genes.</title>
        <authorList>
            <consortium name="DOE Joint Genome Institute"/>
            <person name="Steindorff A.S."/>
            <person name="Carver A."/>
            <person name="Calhoun S."/>
            <person name="Stillman K."/>
            <person name="Liu H."/>
            <person name="Lipzen A."/>
            <person name="Pangilinan J."/>
            <person name="Labutti K."/>
            <person name="Bruns T.D."/>
            <person name="Grigoriev I.V."/>
        </authorList>
    </citation>
    <scope>NUCLEOTIDE SEQUENCE [LARGE SCALE GENOMIC DNA]</scope>
    <source>
        <strain evidence="1 2">CBS 144469</strain>
    </source>
</reference>
<dbReference type="Proteomes" id="UP000521943">
    <property type="component" value="Unassembled WGS sequence"/>
</dbReference>
<dbReference type="EMBL" id="JACGCI010000006">
    <property type="protein sequence ID" value="KAF6763334.1"/>
    <property type="molecule type" value="Genomic_DNA"/>
</dbReference>